<feature type="compositionally biased region" description="Low complexity" evidence="5">
    <location>
        <begin position="1"/>
        <end position="25"/>
    </location>
</feature>
<dbReference type="PANTHER" id="PTHR12400:SF21">
    <property type="entry name" value="KINASE"/>
    <property type="match status" value="1"/>
</dbReference>
<dbReference type="InterPro" id="IPR005522">
    <property type="entry name" value="IPK"/>
</dbReference>
<dbReference type="EMBL" id="KB007926">
    <property type="protein sequence ID" value="ELR20014.1"/>
    <property type="molecule type" value="Genomic_DNA"/>
</dbReference>
<evidence type="ECO:0000256" key="2">
    <source>
        <dbReference type="ARBA" id="ARBA00022679"/>
    </source>
</evidence>
<dbReference type="Pfam" id="PF03770">
    <property type="entry name" value="IPK"/>
    <property type="match status" value="1"/>
</dbReference>
<evidence type="ECO:0000256" key="3">
    <source>
        <dbReference type="ARBA" id="ARBA00022777"/>
    </source>
</evidence>
<dbReference type="GO" id="GO:0032958">
    <property type="term" value="P:inositol phosphate biosynthetic process"/>
    <property type="evidence" value="ECO:0007669"/>
    <property type="project" value="InterPro"/>
</dbReference>
<feature type="compositionally biased region" description="Low complexity" evidence="5">
    <location>
        <begin position="446"/>
        <end position="463"/>
    </location>
</feature>
<keyword evidence="7" id="KW-1185">Reference proteome</keyword>
<keyword evidence="3 4" id="KW-0418">Kinase</keyword>
<dbReference type="AlphaFoldDB" id="L8H3B8"/>
<evidence type="ECO:0000256" key="1">
    <source>
        <dbReference type="ARBA" id="ARBA00007374"/>
    </source>
</evidence>
<keyword evidence="2 4" id="KW-0808">Transferase</keyword>
<dbReference type="SUPFAM" id="SSF56104">
    <property type="entry name" value="SAICAR synthase-like"/>
    <property type="match status" value="1"/>
</dbReference>
<organism evidence="6 7">
    <name type="scientific">Acanthamoeba castellanii (strain ATCC 30010 / Neff)</name>
    <dbReference type="NCBI Taxonomy" id="1257118"/>
    <lineage>
        <taxon>Eukaryota</taxon>
        <taxon>Amoebozoa</taxon>
        <taxon>Discosea</taxon>
        <taxon>Longamoebia</taxon>
        <taxon>Centramoebida</taxon>
        <taxon>Acanthamoebidae</taxon>
        <taxon>Acanthamoeba</taxon>
    </lineage>
</organism>
<feature type="region of interest" description="Disordered" evidence="5">
    <location>
        <begin position="423"/>
        <end position="485"/>
    </location>
</feature>
<dbReference type="STRING" id="1257118.L8H3B8"/>
<dbReference type="Proteomes" id="UP000011083">
    <property type="component" value="Unassembled WGS sequence"/>
</dbReference>
<dbReference type="GO" id="GO:0000828">
    <property type="term" value="F:inositol hexakisphosphate kinase activity"/>
    <property type="evidence" value="ECO:0007669"/>
    <property type="project" value="TreeGrafter"/>
</dbReference>
<dbReference type="Gene3D" id="3.30.470.160">
    <property type="entry name" value="Inositol polyphosphate kinase"/>
    <property type="match status" value="1"/>
</dbReference>
<dbReference type="RefSeq" id="XP_004342124.1">
    <property type="nucleotide sequence ID" value="XM_004342075.1"/>
</dbReference>
<feature type="region of interest" description="Disordered" evidence="5">
    <location>
        <begin position="1"/>
        <end position="64"/>
    </location>
</feature>
<sequence length="510" mass="55910">MRNHKSASSIGGSSSNRSRLRASNSKETSNNSNRAYPLNSLPLPPQLAAELQQPPSDHDECEPMLLSSSSSSVVTTSAAAAAGNGAYEATTLYSDYPLDKEQRWREDRERPSVHIVGPLPHQCAGHETVFRTTDGKICKPLDETEFWFYKICLREFPRYKPFVPAWHGCVLLSRKKLLLLINSLADDDDDDSSSSSSGDDEPMELQAGGGVFDHHHHHHHLVDTLRPPVPRVGSPASPGTWSLLLSEEFRLKLELDDMPSSAPSRSGPRIYPYIVLEDLTAGYDFPCTLDIKMGTKDLHHQISTSTTLGLRIMGMQVYEPAAHTYRQFDKIQGRQLVNETVPYQLAQFVTQTIDGVPVLRCEVLRVFIEKLKALLAVLRQETTVQIQNSSILLIYEGRVRPSGAMLPAKADVRMIDFQHVQLSSPNPELRSPTVLSPPTTRRRRGSVSSSSSSSSAASSSSSSGDEDSIGDDSEDGVGGSRPESDAEGLVWGFSNLISLLEAALSRASSS</sequence>
<dbReference type="VEuPathDB" id="AmoebaDB:ACA1_113590"/>
<name>L8H3B8_ACACF</name>
<feature type="compositionally biased region" description="Acidic residues" evidence="5">
    <location>
        <begin position="186"/>
        <end position="203"/>
    </location>
</feature>
<evidence type="ECO:0000256" key="5">
    <source>
        <dbReference type="SAM" id="MobiDB-lite"/>
    </source>
</evidence>
<dbReference type="OrthoDB" id="338650at2759"/>
<gene>
    <name evidence="6" type="ORF">ACA1_113590</name>
</gene>
<dbReference type="PANTHER" id="PTHR12400">
    <property type="entry name" value="INOSITOL POLYPHOSPHATE KINASE"/>
    <property type="match status" value="1"/>
</dbReference>
<feature type="compositionally biased region" description="Low complexity" evidence="5">
    <location>
        <begin position="46"/>
        <end position="55"/>
    </location>
</feature>
<dbReference type="GO" id="GO:0046854">
    <property type="term" value="P:phosphatidylinositol phosphate biosynthetic process"/>
    <property type="evidence" value="ECO:0007669"/>
    <property type="project" value="TreeGrafter"/>
</dbReference>
<dbReference type="InterPro" id="IPR038286">
    <property type="entry name" value="IPK_sf"/>
</dbReference>
<dbReference type="GO" id="GO:0005634">
    <property type="term" value="C:nucleus"/>
    <property type="evidence" value="ECO:0007669"/>
    <property type="project" value="TreeGrafter"/>
</dbReference>
<feature type="compositionally biased region" description="Acidic residues" evidence="5">
    <location>
        <begin position="464"/>
        <end position="475"/>
    </location>
</feature>
<dbReference type="EC" id="2.7.-.-" evidence="4"/>
<protein>
    <recommendedName>
        <fullName evidence="4">Kinase</fullName>
        <ecNumber evidence="4">2.7.-.-</ecNumber>
    </recommendedName>
</protein>
<evidence type="ECO:0000313" key="7">
    <source>
        <dbReference type="Proteomes" id="UP000011083"/>
    </source>
</evidence>
<accession>L8H3B8</accession>
<comment type="similarity">
    <text evidence="1 4">Belongs to the inositol phosphokinase (IPK) family.</text>
</comment>
<dbReference type="GO" id="GO:0005737">
    <property type="term" value="C:cytoplasm"/>
    <property type="evidence" value="ECO:0007669"/>
    <property type="project" value="TreeGrafter"/>
</dbReference>
<dbReference type="KEGG" id="acan:ACA1_113590"/>
<feature type="region of interest" description="Disordered" evidence="5">
    <location>
        <begin position="186"/>
        <end position="209"/>
    </location>
</feature>
<dbReference type="GeneID" id="14920853"/>
<reference evidence="6 7" key="1">
    <citation type="journal article" date="2013" name="Genome Biol.">
        <title>Genome of Acanthamoeba castellanii highlights extensive lateral gene transfer and early evolution of tyrosine kinase signaling.</title>
        <authorList>
            <person name="Clarke M."/>
            <person name="Lohan A.J."/>
            <person name="Liu B."/>
            <person name="Lagkouvardos I."/>
            <person name="Roy S."/>
            <person name="Zafar N."/>
            <person name="Bertelli C."/>
            <person name="Schilde C."/>
            <person name="Kianianmomeni A."/>
            <person name="Burglin T.R."/>
            <person name="Frech C."/>
            <person name="Turcotte B."/>
            <person name="Kopec K.O."/>
            <person name="Synnott J.M."/>
            <person name="Choo C."/>
            <person name="Paponov I."/>
            <person name="Finkler A."/>
            <person name="Soon Heng Tan C."/>
            <person name="Hutchins A.P."/>
            <person name="Weinmeier T."/>
            <person name="Rattei T."/>
            <person name="Chu J.S."/>
            <person name="Gimenez G."/>
            <person name="Irimia M."/>
            <person name="Rigden D.J."/>
            <person name="Fitzpatrick D.A."/>
            <person name="Lorenzo-Morales J."/>
            <person name="Bateman A."/>
            <person name="Chiu C.H."/>
            <person name="Tang P."/>
            <person name="Hegemann P."/>
            <person name="Fromm H."/>
            <person name="Raoult D."/>
            <person name="Greub G."/>
            <person name="Miranda-Saavedra D."/>
            <person name="Chen N."/>
            <person name="Nash P."/>
            <person name="Ginger M.L."/>
            <person name="Horn M."/>
            <person name="Schaap P."/>
            <person name="Caler L."/>
            <person name="Loftus B."/>
        </authorList>
    </citation>
    <scope>NUCLEOTIDE SEQUENCE [LARGE SCALE GENOMIC DNA]</scope>
    <source>
        <strain evidence="6 7">Neff</strain>
    </source>
</reference>
<evidence type="ECO:0000256" key="4">
    <source>
        <dbReference type="RuleBase" id="RU363090"/>
    </source>
</evidence>
<proteinExistence type="inferred from homology"/>
<evidence type="ECO:0000313" key="6">
    <source>
        <dbReference type="EMBL" id="ELR20014.1"/>
    </source>
</evidence>